<sequence>MANKTVLDLLEDFSLRHAKIEQENDRRRRNDADIEKLEEKRRALLAEKLKRAFLAEDVSVFDEEIASIEAKQREIAEEKKLLLSYRCAACQDTGLAGGHYCGCFLSEVYAKIYGAADVSTLRERFEYADMSLFDGEKKLAMGKTQRELAELAYGICQKYADAFPDTARLNLLLRGKAGLGKTYLLRCVAAAVRARGFDVCLIRAGELFGAFFRHRMGEEMPLSFLQNAQLLLIDDLGTEPMTQNVTTEYLFDLLNRRMEAGLHTAVATNLEDLQGRYGERISSRLESRECAVLLLDGEDLRLQR</sequence>
<dbReference type="AlphaFoldDB" id="A0AAU8A6Q1"/>
<dbReference type="SUPFAM" id="SSF52540">
    <property type="entry name" value="P-loop containing nucleoside triphosphate hydrolases"/>
    <property type="match status" value="1"/>
</dbReference>
<proteinExistence type="predicted"/>
<dbReference type="RefSeq" id="WP_353422976.1">
    <property type="nucleotide sequence ID" value="NZ_CP117826.1"/>
</dbReference>
<dbReference type="GO" id="GO:0005524">
    <property type="term" value="F:ATP binding"/>
    <property type="evidence" value="ECO:0007669"/>
    <property type="project" value="UniProtKB-KW"/>
</dbReference>
<dbReference type="GO" id="GO:0006260">
    <property type="term" value="P:DNA replication"/>
    <property type="evidence" value="ECO:0007669"/>
    <property type="project" value="TreeGrafter"/>
</dbReference>
<dbReference type="InterPro" id="IPR002611">
    <property type="entry name" value="IstB_ATP-bd"/>
</dbReference>
<dbReference type="InterPro" id="IPR027417">
    <property type="entry name" value="P-loop_NTPase"/>
</dbReference>
<organism evidence="3">
    <name type="scientific">Christensenella massiliensis</name>
    <dbReference type="NCBI Taxonomy" id="1805714"/>
    <lineage>
        <taxon>Bacteria</taxon>
        <taxon>Bacillati</taxon>
        <taxon>Bacillota</taxon>
        <taxon>Clostridia</taxon>
        <taxon>Christensenellales</taxon>
        <taxon>Christensenellaceae</taxon>
        <taxon>Christensenella</taxon>
    </lineage>
</organism>
<name>A0AAU8A6Q1_9FIRM</name>
<dbReference type="PANTHER" id="PTHR30050:SF4">
    <property type="entry name" value="ATP-BINDING PROTEIN RV3427C IN INSERTION SEQUENCE-RELATED"/>
    <property type="match status" value="1"/>
</dbReference>
<keyword evidence="3" id="KW-0067">ATP-binding</keyword>
<dbReference type="EMBL" id="CP117826">
    <property type="protein sequence ID" value="XCC61542.1"/>
    <property type="molecule type" value="Genomic_DNA"/>
</dbReference>
<evidence type="ECO:0000256" key="1">
    <source>
        <dbReference type="SAM" id="Coils"/>
    </source>
</evidence>
<dbReference type="Gene3D" id="3.40.50.300">
    <property type="entry name" value="P-loop containing nucleotide triphosphate hydrolases"/>
    <property type="match status" value="1"/>
</dbReference>
<accession>A0AAU8A6Q1</accession>
<gene>
    <name evidence="3" type="ORF">PUP29_08370</name>
</gene>
<dbReference type="Pfam" id="PF01695">
    <property type="entry name" value="IstB_IS21"/>
    <property type="match status" value="1"/>
</dbReference>
<evidence type="ECO:0000313" key="3">
    <source>
        <dbReference type="EMBL" id="XCC61542.1"/>
    </source>
</evidence>
<feature type="domain" description="IstB-like ATP-binding" evidence="2">
    <location>
        <begin position="163"/>
        <end position="261"/>
    </location>
</feature>
<reference evidence="3" key="1">
    <citation type="submission" date="2023-02" db="EMBL/GenBank/DDBJ databases">
        <title>Gut commensal Christensenella minuta modulates host metabolism via a new class of secondary bile acids.</title>
        <authorList>
            <person name="Liu C."/>
        </authorList>
    </citation>
    <scope>NUCLEOTIDE SEQUENCE</scope>
    <source>
        <strain evidence="3">CA70</strain>
    </source>
</reference>
<keyword evidence="3" id="KW-0547">Nucleotide-binding</keyword>
<evidence type="ECO:0000259" key="2">
    <source>
        <dbReference type="Pfam" id="PF01695"/>
    </source>
</evidence>
<protein>
    <submittedName>
        <fullName evidence="3">ATP-binding protein</fullName>
    </submittedName>
</protein>
<dbReference type="CDD" id="cd00009">
    <property type="entry name" value="AAA"/>
    <property type="match status" value="1"/>
</dbReference>
<feature type="coiled-coil region" evidence="1">
    <location>
        <begin position="20"/>
        <end position="47"/>
    </location>
</feature>
<keyword evidence="1" id="KW-0175">Coiled coil</keyword>
<dbReference type="PANTHER" id="PTHR30050">
    <property type="entry name" value="CHROMOSOMAL REPLICATION INITIATOR PROTEIN DNAA"/>
    <property type="match status" value="1"/>
</dbReference>